<feature type="region of interest" description="Disordered" evidence="2">
    <location>
        <begin position="355"/>
        <end position="374"/>
    </location>
</feature>
<evidence type="ECO:0000256" key="1">
    <source>
        <dbReference type="ARBA" id="ARBA00006068"/>
    </source>
</evidence>
<dbReference type="AlphaFoldDB" id="A0A7H9EIY6"/>
<dbReference type="InterPro" id="IPR050922">
    <property type="entry name" value="LytR/CpsA/Psr_CW_biosynth"/>
</dbReference>
<protein>
    <submittedName>
        <fullName evidence="5">LytR family transcriptional regulator</fullName>
    </submittedName>
</protein>
<dbReference type="Gene3D" id="3.40.630.190">
    <property type="entry name" value="LCP protein"/>
    <property type="match status" value="1"/>
</dbReference>
<dbReference type="KEGG" id="lsw:GTO87_01565"/>
<dbReference type="EMBL" id="CP047418">
    <property type="protein sequence ID" value="QLL77419.1"/>
    <property type="molecule type" value="Genomic_DNA"/>
</dbReference>
<gene>
    <name evidence="5" type="ORF">GTO87_01565</name>
</gene>
<feature type="region of interest" description="Disordered" evidence="2">
    <location>
        <begin position="1"/>
        <end position="32"/>
    </location>
</feature>
<dbReference type="PANTHER" id="PTHR33392:SF6">
    <property type="entry name" value="POLYISOPRENYL-TEICHOIC ACID--PEPTIDOGLYCAN TEICHOIC ACID TRANSFERASE TAGU"/>
    <property type="match status" value="1"/>
</dbReference>
<evidence type="ECO:0000256" key="2">
    <source>
        <dbReference type="SAM" id="MobiDB-lite"/>
    </source>
</evidence>
<accession>A0A7H9EIY6</accession>
<dbReference type="PANTHER" id="PTHR33392">
    <property type="entry name" value="POLYISOPRENYL-TEICHOIC ACID--PEPTIDOGLYCAN TEICHOIC ACID TRANSFERASE TAGU"/>
    <property type="match status" value="1"/>
</dbReference>
<feature type="compositionally biased region" description="Basic residues" evidence="2">
    <location>
        <begin position="18"/>
        <end position="32"/>
    </location>
</feature>
<feature type="domain" description="Cell envelope-related transcriptional attenuator" evidence="4">
    <location>
        <begin position="112"/>
        <end position="256"/>
    </location>
</feature>
<dbReference type="Pfam" id="PF03816">
    <property type="entry name" value="LytR_cpsA_psr"/>
    <property type="match status" value="1"/>
</dbReference>
<evidence type="ECO:0000259" key="4">
    <source>
        <dbReference type="Pfam" id="PF03816"/>
    </source>
</evidence>
<feature type="transmembrane region" description="Helical" evidence="3">
    <location>
        <begin position="39"/>
        <end position="59"/>
    </location>
</feature>
<organism evidence="5 6">
    <name type="scientific">Ligilactobacillus saerimneri</name>
    <dbReference type="NCBI Taxonomy" id="228229"/>
    <lineage>
        <taxon>Bacteria</taxon>
        <taxon>Bacillati</taxon>
        <taxon>Bacillota</taxon>
        <taxon>Bacilli</taxon>
        <taxon>Lactobacillales</taxon>
        <taxon>Lactobacillaceae</taxon>
        <taxon>Ligilactobacillus</taxon>
    </lineage>
</organism>
<proteinExistence type="inferred from homology"/>
<comment type="similarity">
    <text evidence="1">Belongs to the LytR/CpsA/Psr (LCP) family.</text>
</comment>
<dbReference type="NCBIfam" id="TIGR00350">
    <property type="entry name" value="lytR_cpsA_psr"/>
    <property type="match status" value="1"/>
</dbReference>
<evidence type="ECO:0000313" key="6">
    <source>
        <dbReference type="Proteomes" id="UP000510886"/>
    </source>
</evidence>
<dbReference type="InterPro" id="IPR004474">
    <property type="entry name" value="LytR_CpsA_psr"/>
</dbReference>
<reference evidence="5 6" key="1">
    <citation type="submission" date="2020-01" db="EMBL/GenBank/DDBJ databases">
        <title>Complete and circular genome sequences of six lactobacillus isolates from horses.</title>
        <authorList>
            <person name="Hassan H.M."/>
        </authorList>
    </citation>
    <scope>NUCLEOTIDE SEQUENCE [LARGE SCALE GENOMIC DNA]</scope>
    <source>
        <strain evidence="5 6">1A</strain>
    </source>
</reference>
<sequence>MNDNNKSSQDELLETPLRRTRKNNNSHRYHKPPKKRKRICLILLVLVLLIFGGVGVYALNIIGHAKTTIDDTYSSANIKKMRDVSAILKKKKPFSILLLGTDAGLGRKDSGRTDTMIVATVNPKKNKVTILSIPRDTLVHVSGSDLIYEKINAAYHEGGVPTTIKTVQKTLDVPIDYYLLVNMDGLVKTVDAVGGVTVTPPLTFNYEDAHVTKGKKVTLNGKQALAYSRMRHEDPKGDYGRQYRQRQVIEALLHKTLSISSLSNYQGILKSVKANIRTDLTYNDMMTIATNYRSTAGNIKSYTLQGENAMIDDLSYQVAPVSEKRKQANRLRHELGLADSTASFANPNNYGADVTSDYTTATSTTTGTATTGYY</sequence>
<keyword evidence="3" id="KW-0812">Transmembrane</keyword>
<dbReference type="RefSeq" id="WP_180849282.1">
    <property type="nucleotide sequence ID" value="NZ_CP047418.1"/>
</dbReference>
<keyword evidence="3" id="KW-1133">Transmembrane helix</keyword>
<evidence type="ECO:0000256" key="3">
    <source>
        <dbReference type="SAM" id="Phobius"/>
    </source>
</evidence>
<dbReference type="Proteomes" id="UP000510886">
    <property type="component" value="Chromosome"/>
</dbReference>
<keyword evidence="3" id="KW-0472">Membrane</keyword>
<name>A0A7H9EIY6_9LACO</name>
<evidence type="ECO:0000313" key="5">
    <source>
        <dbReference type="EMBL" id="QLL77419.1"/>
    </source>
</evidence>